<dbReference type="SUPFAM" id="SSF103473">
    <property type="entry name" value="MFS general substrate transporter"/>
    <property type="match status" value="1"/>
</dbReference>
<accession>A0AAE1BT34</accession>
<evidence type="ECO:0000256" key="5">
    <source>
        <dbReference type="SAM" id="Phobius"/>
    </source>
</evidence>
<keyword evidence="4 5" id="KW-0472">Membrane</keyword>
<evidence type="ECO:0000256" key="4">
    <source>
        <dbReference type="ARBA" id="ARBA00023136"/>
    </source>
</evidence>
<evidence type="ECO:0000256" key="3">
    <source>
        <dbReference type="ARBA" id="ARBA00022989"/>
    </source>
</evidence>
<feature type="transmembrane region" description="Helical" evidence="5">
    <location>
        <begin position="85"/>
        <end position="105"/>
    </location>
</feature>
<evidence type="ECO:0000256" key="1">
    <source>
        <dbReference type="ARBA" id="ARBA00004141"/>
    </source>
</evidence>
<keyword evidence="8" id="KW-1185">Reference proteome</keyword>
<feature type="transmembrane region" description="Helical" evidence="5">
    <location>
        <begin position="171"/>
        <end position="195"/>
    </location>
</feature>
<dbReference type="Pfam" id="PF00083">
    <property type="entry name" value="Sugar_tr"/>
    <property type="match status" value="1"/>
</dbReference>
<dbReference type="GO" id="GO:0022857">
    <property type="term" value="F:transmembrane transporter activity"/>
    <property type="evidence" value="ECO:0007669"/>
    <property type="project" value="InterPro"/>
</dbReference>
<dbReference type="InterPro" id="IPR005828">
    <property type="entry name" value="MFS_sugar_transport-like"/>
</dbReference>
<sequence length="298" mass="32939">MISCFRFIDESPRWLIVRGHHDRALQVLQKAARWNNTSLPPEHQLRKLMTDITEESYKMSGDENVVTLIKHFFVHFSMLFRTRKMLQLTLCSNVALMVSGLGYYSISMSNDIYSFDPYIYCTLSGVVEIPGATLTIPFVNVLGRRLSNIICMSSTGIFILAIAFIPKSMGWLMMLLALIGKMTIAAAFQIIYLHVSEVFPTEVRTRGAGLGDMMAKVGSMTAPFIIDSLHAVWEPAPAVVVGCSGFLACIAIYLLPETKGAALHDTVASLEAGSPNVRKGLLEVEKEWDPEATLALTA</sequence>
<feature type="domain" description="Major facilitator superfamily (MFS) profile" evidence="6">
    <location>
        <begin position="1"/>
        <end position="259"/>
    </location>
</feature>
<name>A0AAE1BT34_PETCI</name>
<dbReference type="AlphaFoldDB" id="A0AAE1BT34"/>
<keyword evidence="2 5" id="KW-0812">Transmembrane</keyword>
<feature type="transmembrane region" description="Helical" evidence="5">
    <location>
        <begin position="238"/>
        <end position="255"/>
    </location>
</feature>
<comment type="subcellular location">
    <subcellularLocation>
        <location evidence="1">Membrane</location>
        <topology evidence="1">Multi-pass membrane protein</topology>
    </subcellularLocation>
</comment>
<dbReference type="Proteomes" id="UP001286313">
    <property type="component" value="Unassembled WGS sequence"/>
</dbReference>
<dbReference type="PROSITE" id="PS50850">
    <property type="entry name" value="MFS"/>
    <property type="match status" value="1"/>
</dbReference>
<evidence type="ECO:0000259" key="6">
    <source>
        <dbReference type="PROSITE" id="PS50850"/>
    </source>
</evidence>
<evidence type="ECO:0000313" key="8">
    <source>
        <dbReference type="Proteomes" id="UP001286313"/>
    </source>
</evidence>
<feature type="transmembrane region" description="Helical" evidence="5">
    <location>
        <begin position="117"/>
        <end position="139"/>
    </location>
</feature>
<dbReference type="EMBL" id="JAWQEG010005859">
    <property type="protein sequence ID" value="KAK3856521.1"/>
    <property type="molecule type" value="Genomic_DNA"/>
</dbReference>
<dbReference type="InterPro" id="IPR020846">
    <property type="entry name" value="MFS_dom"/>
</dbReference>
<organism evidence="7 8">
    <name type="scientific">Petrolisthes cinctipes</name>
    <name type="common">Flat porcelain crab</name>
    <dbReference type="NCBI Taxonomy" id="88211"/>
    <lineage>
        <taxon>Eukaryota</taxon>
        <taxon>Metazoa</taxon>
        <taxon>Ecdysozoa</taxon>
        <taxon>Arthropoda</taxon>
        <taxon>Crustacea</taxon>
        <taxon>Multicrustacea</taxon>
        <taxon>Malacostraca</taxon>
        <taxon>Eumalacostraca</taxon>
        <taxon>Eucarida</taxon>
        <taxon>Decapoda</taxon>
        <taxon>Pleocyemata</taxon>
        <taxon>Anomura</taxon>
        <taxon>Galatheoidea</taxon>
        <taxon>Porcellanidae</taxon>
        <taxon>Petrolisthes</taxon>
    </lineage>
</organism>
<dbReference type="GO" id="GO:0016020">
    <property type="term" value="C:membrane"/>
    <property type="evidence" value="ECO:0007669"/>
    <property type="project" value="UniProtKB-SubCell"/>
</dbReference>
<dbReference type="PANTHER" id="PTHR24064">
    <property type="entry name" value="SOLUTE CARRIER FAMILY 22 MEMBER"/>
    <property type="match status" value="1"/>
</dbReference>
<feature type="transmembrane region" description="Helical" evidence="5">
    <location>
        <begin position="146"/>
        <end position="165"/>
    </location>
</feature>
<proteinExistence type="predicted"/>
<gene>
    <name evidence="7" type="ORF">Pcinc_037165</name>
</gene>
<reference evidence="7" key="1">
    <citation type="submission" date="2023-10" db="EMBL/GenBank/DDBJ databases">
        <title>Genome assemblies of two species of porcelain crab, Petrolisthes cinctipes and Petrolisthes manimaculis (Anomura: Porcellanidae).</title>
        <authorList>
            <person name="Angst P."/>
        </authorList>
    </citation>
    <scope>NUCLEOTIDE SEQUENCE</scope>
    <source>
        <strain evidence="7">PB745_01</strain>
        <tissue evidence="7">Gill</tissue>
    </source>
</reference>
<keyword evidence="3 5" id="KW-1133">Transmembrane helix</keyword>
<evidence type="ECO:0000313" key="7">
    <source>
        <dbReference type="EMBL" id="KAK3856521.1"/>
    </source>
</evidence>
<evidence type="ECO:0000256" key="2">
    <source>
        <dbReference type="ARBA" id="ARBA00022692"/>
    </source>
</evidence>
<protein>
    <recommendedName>
        <fullName evidence="6">Major facilitator superfamily (MFS) profile domain-containing protein</fullName>
    </recommendedName>
</protein>
<dbReference type="InterPro" id="IPR036259">
    <property type="entry name" value="MFS_trans_sf"/>
</dbReference>
<comment type="caution">
    <text evidence="7">The sequence shown here is derived from an EMBL/GenBank/DDBJ whole genome shotgun (WGS) entry which is preliminary data.</text>
</comment>
<dbReference type="Gene3D" id="1.20.1250.20">
    <property type="entry name" value="MFS general substrate transporter like domains"/>
    <property type="match status" value="1"/>
</dbReference>